<dbReference type="SUPFAM" id="SSF50182">
    <property type="entry name" value="Sm-like ribonucleoproteins"/>
    <property type="match status" value="1"/>
</dbReference>
<dbReference type="InterPro" id="IPR011066">
    <property type="entry name" value="MscS_channel_C_sf"/>
</dbReference>
<feature type="domain" description="Mechanosensitive ion channel MscS" evidence="8">
    <location>
        <begin position="363"/>
        <end position="429"/>
    </location>
</feature>
<feature type="domain" description="Mechanosensitive ion channel transmembrane helices 2/3" evidence="10">
    <location>
        <begin position="321"/>
        <end position="361"/>
    </location>
</feature>
<dbReference type="PANTHER" id="PTHR30347:SF1">
    <property type="entry name" value="MECHANOSENSITIVE CHANNEL MSCK"/>
    <property type="match status" value="1"/>
</dbReference>
<keyword evidence="4 7" id="KW-0812">Transmembrane</keyword>
<dbReference type="InterPro" id="IPR006686">
    <property type="entry name" value="MscS_channel_CS"/>
</dbReference>
<feature type="domain" description="Mechanosensitive ion channel MscS C-terminal" evidence="9">
    <location>
        <begin position="437"/>
        <end position="519"/>
    </location>
</feature>
<keyword evidence="5 7" id="KW-1133">Transmembrane helix</keyword>
<dbReference type="SUPFAM" id="SSF82861">
    <property type="entry name" value="Mechanosensitive channel protein MscS (YggB), transmembrane region"/>
    <property type="match status" value="1"/>
</dbReference>
<feature type="transmembrane region" description="Helical" evidence="7">
    <location>
        <begin position="345"/>
        <end position="364"/>
    </location>
</feature>
<organism evidence="11 12">
    <name type="scientific">Lusitaniella coriacea LEGE 07157</name>
    <dbReference type="NCBI Taxonomy" id="945747"/>
    <lineage>
        <taxon>Bacteria</taxon>
        <taxon>Bacillati</taxon>
        <taxon>Cyanobacteriota</taxon>
        <taxon>Cyanophyceae</taxon>
        <taxon>Spirulinales</taxon>
        <taxon>Lusitaniellaceae</taxon>
        <taxon>Lusitaniella</taxon>
    </lineage>
</organism>
<feature type="transmembrane region" description="Helical" evidence="7">
    <location>
        <begin position="166"/>
        <end position="188"/>
    </location>
</feature>
<dbReference type="GO" id="GO:0005886">
    <property type="term" value="C:plasma membrane"/>
    <property type="evidence" value="ECO:0007669"/>
    <property type="project" value="UniProtKB-SubCell"/>
</dbReference>
<evidence type="ECO:0000313" key="12">
    <source>
        <dbReference type="Proteomes" id="UP000654482"/>
    </source>
</evidence>
<keyword evidence="12" id="KW-1185">Reference proteome</keyword>
<dbReference type="InterPro" id="IPR010920">
    <property type="entry name" value="LSM_dom_sf"/>
</dbReference>
<dbReference type="GO" id="GO:0055085">
    <property type="term" value="P:transmembrane transport"/>
    <property type="evidence" value="ECO:0007669"/>
    <property type="project" value="InterPro"/>
</dbReference>
<feature type="transmembrane region" description="Helical" evidence="7">
    <location>
        <begin position="220"/>
        <end position="240"/>
    </location>
</feature>
<dbReference type="InterPro" id="IPR006685">
    <property type="entry name" value="MscS_channel_2nd"/>
</dbReference>
<dbReference type="Gene3D" id="2.30.30.60">
    <property type="match status" value="1"/>
</dbReference>
<dbReference type="Pfam" id="PF00924">
    <property type="entry name" value="MS_channel_2nd"/>
    <property type="match status" value="1"/>
</dbReference>
<dbReference type="Proteomes" id="UP000654482">
    <property type="component" value="Unassembled WGS sequence"/>
</dbReference>
<evidence type="ECO:0000259" key="10">
    <source>
        <dbReference type="Pfam" id="PF21088"/>
    </source>
</evidence>
<evidence type="ECO:0000256" key="7">
    <source>
        <dbReference type="SAM" id="Phobius"/>
    </source>
</evidence>
<dbReference type="InterPro" id="IPR052702">
    <property type="entry name" value="MscS-like_channel"/>
</dbReference>
<dbReference type="InterPro" id="IPR049278">
    <property type="entry name" value="MS_channel_C"/>
</dbReference>
<dbReference type="InterPro" id="IPR011014">
    <property type="entry name" value="MscS_channel_TM-2"/>
</dbReference>
<evidence type="ECO:0000256" key="5">
    <source>
        <dbReference type="ARBA" id="ARBA00022989"/>
    </source>
</evidence>
<proteinExistence type="inferred from homology"/>
<dbReference type="EMBL" id="JADEWZ010000071">
    <property type="protein sequence ID" value="MBE9118969.1"/>
    <property type="molecule type" value="Genomic_DNA"/>
</dbReference>
<evidence type="ECO:0000313" key="11">
    <source>
        <dbReference type="EMBL" id="MBE9118969.1"/>
    </source>
</evidence>
<evidence type="ECO:0000259" key="9">
    <source>
        <dbReference type="Pfam" id="PF21082"/>
    </source>
</evidence>
<evidence type="ECO:0000259" key="8">
    <source>
        <dbReference type="Pfam" id="PF00924"/>
    </source>
</evidence>
<dbReference type="PROSITE" id="PS01246">
    <property type="entry name" value="UPF0003"/>
    <property type="match status" value="1"/>
</dbReference>
<dbReference type="InterPro" id="IPR023408">
    <property type="entry name" value="MscS_beta-dom_sf"/>
</dbReference>
<sequence length="578" mass="64821">MANKRSIFQRPIRFVAIAVFVLGACCLWADPFGIAILPAIAQDKATTAPIIVDSRRILEVSNSDDYEAEKRVEQANEILQEKVGQENVSVIVKQEVVEADEPGERDEEKTVPVLWIDNEKLEDQRLFTVTFADAPEGKDPNELAAEWAAKIEKALDRAHYERSREYIIKAILLSLTSIAMAIFLSWSLGRVWEHWVYFLTHRETDEDAPFQSHHRTLERLAQVLLVVVRVALAFAALIYISQLFPQTYKLSQRLVDALIVSFTSEAFPLGGKSFSVLDLLRLIGLFALLIALARVFKRLLRSRILSLTGLSRAAQETIAVISNYTFIFIGTIVVLQLWGLELSSLTVFAGVLGVGIGLGVQGIAKEFMSGLVIIFERPVQVGDFVEIGDLMGTVEHISVRSTTILTLDRISVILPNSRFLEAEVINWSHRSPVSRLKIPVGVAYGSPLETVQTILLDAAKEHRDVLSQPPPYVLFTGFGDSSLDFELMVWIIEPTKQFRIKSDLYFLIEAQLRDRGVEIPFPQRDLHVRSGSLPEEQLPSQLADSLAHLSEKLAQWLHHQTQNGNGQIPLEKGDKETR</sequence>
<dbReference type="AlphaFoldDB" id="A0A8J7J6V3"/>
<protein>
    <submittedName>
        <fullName evidence="11">Mechanosensitive ion channel</fullName>
    </submittedName>
</protein>
<dbReference type="Gene3D" id="1.10.287.1260">
    <property type="match status" value="1"/>
</dbReference>
<feature type="transmembrane region" description="Helical" evidence="7">
    <location>
        <begin position="317"/>
        <end position="339"/>
    </location>
</feature>
<evidence type="ECO:0000256" key="3">
    <source>
        <dbReference type="ARBA" id="ARBA00022475"/>
    </source>
</evidence>
<dbReference type="InterPro" id="IPR049142">
    <property type="entry name" value="MS_channel_1st"/>
</dbReference>
<evidence type="ECO:0000256" key="4">
    <source>
        <dbReference type="ARBA" id="ARBA00022692"/>
    </source>
</evidence>
<dbReference type="Pfam" id="PF21088">
    <property type="entry name" value="MS_channel_1st"/>
    <property type="match status" value="1"/>
</dbReference>
<accession>A0A8J7J6V3</accession>
<keyword evidence="3" id="KW-1003">Cell membrane</keyword>
<dbReference type="SUPFAM" id="SSF82689">
    <property type="entry name" value="Mechanosensitive channel protein MscS (YggB), C-terminal domain"/>
    <property type="match status" value="1"/>
</dbReference>
<feature type="transmembrane region" description="Helical" evidence="7">
    <location>
        <begin position="279"/>
        <end position="296"/>
    </location>
</feature>
<gene>
    <name evidence="11" type="ORF">IQ249_24060</name>
</gene>
<evidence type="ECO:0000256" key="6">
    <source>
        <dbReference type="ARBA" id="ARBA00023136"/>
    </source>
</evidence>
<reference evidence="11" key="1">
    <citation type="submission" date="2020-10" db="EMBL/GenBank/DDBJ databases">
        <authorList>
            <person name="Castelo-Branco R."/>
            <person name="Eusebio N."/>
            <person name="Adriana R."/>
            <person name="Vieira A."/>
            <person name="Brugerolle De Fraissinette N."/>
            <person name="Rezende De Castro R."/>
            <person name="Schneider M.P."/>
            <person name="Vasconcelos V."/>
            <person name="Leao P.N."/>
        </authorList>
    </citation>
    <scope>NUCLEOTIDE SEQUENCE</scope>
    <source>
        <strain evidence="11">LEGE 07157</strain>
    </source>
</reference>
<comment type="similarity">
    <text evidence="2">Belongs to the MscS (TC 1.A.23) family.</text>
</comment>
<dbReference type="Gene3D" id="3.30.70.100">
    <property type="match status" value="1"/>
</dbReference>
<keyword evidence="6 7" id="KW-0472">Membrane</keyword>
<evidence type="ECO:0000256" key="1">
    <source>
        <dbReference type="ARBA" id="ARBA00004651"/>
    </source>
</evidence>
<dbReference type="PANTHER" id="PTHR30347">
    <property type="entry name" value="POTASSIUM CHANNEL RELATED"/>
    <property type="match status" value="1"/>
</dbReference>
<dbReference type="PROSITE" id="PS51257">
    <property type="entry name" value="PROKAR_LIPOPROTEIN"/>
    <property type="match status" value="1"/>
</dbReference>
<comment type="subcellular location">
    <subcellularLocation>
        <location evidence="1">Cell membrane</location>
        <topology evidence="1">Multi-pass membrane protein</topology>
    </subcellularLocation>
</comment>
<name>A0A8J7J6V3_9CYAN</name>
<dbReference type="RefSeq" id="WP_194032064.1">
    <property type="nucleotide sequence ID" value="NZ_JADEWZ010000071.1"/>
</dbReference>
<evidence type="ECO:0000256" key="2">
    <source>
        <dbReference type="ARBA" id="ARBA00008017"/>
    </source>
</evidence>
<dbReference type="Pfam" id="PF21082">
    <property type="entry name" value="MS_channel_3rd"/>
    <property type="match status" value="1"/>
</dbReference>
<comment type="caution">
    <text evidence="11">The sequence shown here is derived from an EMBL/GenBank/DDBJ whole genome shotgun (WGS) entry which is preliminary data.</text>
</comment>